<accession>A0A0E9SR65</accession>
<dbReference type="EMBL" id="GBXM01064738">
    <property type="protein sequence ID" value="JAH43839.1"/>
    <property type="molecule type" value="Transcribed_RNA"/>
</dbReference>
<evidence type="ECO:0000313" key="1">
    <source>
        <dbReference type="EMBL" id="JAH43839.1"/>
    </source>
</evidence>
<organism evidence="1">
    <name type="scientific">Anguilla anguilla</name>
    <name type="common">European freshwater eel</name>
    <name type="synonym">Muraena anguilla</name>
    <dbReference type="NCBI Taxonomy" id="7936"/>
    <lineage>
        <taxon>Eukaryota</taxon>
        <taxon>Metazoa</taxon>
        <taxon>Chordata</taxon>
        <taxon>Craniata</taxon>
        <taxon>Vertebrata</taxon>
        <taxon>Euteleostomi</taxon>
        <taxon>Actinopterygii</taxon>
        <taxon>Neopterygii</taxon>
        <taxon>Teleostei</taxon>
        <taxon>Anguilliformes</taxon>
        <taxon>Anguillidae</taxon>
        <taxon>Anguilla</taxon>
    </lineage>
</organism>
<proteinExistence type="predicted"/>
<sequence>MLCCVTTLSFHSGRPVPDSKYVKTTNSHQNVHAFLALST</sequence>
<name>A0A0E9SR65_ANGAN</name>
<reference evidence="1" key="2">
    <citation type="journal article" date="2015" name="Fish Shellfish Immunol.">
        <title>Early steps in the European eel (Anguilla anguilla)-Vibrio vulnificus interaction in the gills: Role of the RtxA13 toxin.</title>
        <authorList>
            <person name="Callol A."/>
            <person name="Pajuelo D."/>
            <person name="Ebbesson L."/>
            <person name="Teles M."/>
            <person name="MacKenzie S."/>
            <person name="Amaro C."/>
        </authorList>
    </citation>
    <scope>NUCLEOTIDE SEQUENCE</scope>
</reference>
<dbReference type="AlphaFoldDB" id="A0A0E9SR65"/>
<reference evidence="1" key="1">
    <citation type="submission" date="2014-11" db="EMBL/GenBank/DDBJ databases">
        <authorList>
            <person name="Amaro Gonzalez C."/>
        </authorList>
    </citation>
    <scope>NUCLEOTIDE SEQUENCE</scope>
</reference>
<protein>
    <submittedName>
        <fullName evidence="1">Uncharacterized protein</fullName>
    </submittedName>
</protein>